<dbReference type="GO" id="GO:0005634">
    <property type="term" value="C:nucleus"/>
    <property type="evidence" value="ECO:0007669"/>
    <property type="project" value="TreeGrafter"/>
</dbReference>
<dbReference type="Pfam" id="PF00145">
    <property type="entry name" value="DNA_methylase"/>
    <property type="match status" value="1"/>
</dbReference>
<evidence type="ECO:0000313" key="9">
    <source>
        <dbReference type="Proteomes" id="UP000319160"/>
    </source>
</evidence>
<dbReference type="Pfam" id="PF00176">
    <property type="entry name" value="SNF2-rel_dom"/>
    <property type="match status" value="1"/>
</dbReference>
<dbReference type="Proteomes" id="UP000319160">
    <property type="component" value="Unassembled WGS sequence"/>
</dbReference>
<reference evidence="9" key="1">
    <citation type="submission" date="2019-06" db="EMBL/GenBank/DDBJ databases">
        <title>Draft genome sequence of the griseofulvin-producing fungus Xylaria cubensis strain G536.</title>
        <authorList>
            <person name="Mead M.E."/>
            <person name="Raja H.A."/>
            <person name="Steenwyk J.L."/>
            <person name="Knowles S.L."/>
            <person name="Oberlies N.H."/>
            <person name="Rokas A."/>
        </authorList>
    </citation>
    <scope>NUCLEOTIDE SEQUENCE [LARGE SCALE GENOMIC DNA]</scope>
    <source>
        <strain evidence="9">G536</strain>
    </source>
</reference>
<dbReference type="InterPro" id="IPR029063">
    <property type="entry name" value="SAM-dependent_MTases_sf"/>
</dbReference>
<dbReference type="Gene3D" id="3.40.50.150">
    <property type="entry name" value="Vaccinia Virus protein VP39"/>
    <property type="match status" value="1"/>
</dbReference>
<feature type="region of interest" description="Disordered" evidence="6">
    <location>
        <begin position="247"/>
        <end position="294"/>
    </location>
</feature>
<keyword evidence="3" id="KW-0547">Nucleotide-binding</keyword>
<proteinExistence type="predicted"/>
<dbReference type="SMART" id="SM00487">
    <property type="entry name" value="DEXDc"/>
    <property type="match status" value="1"/>
</dbReference>
<dbReference type="GO" id="GO:0016787">
    <property type="term" value="F:hydrolase activity"/>
    <property type="evidence" value="ECO:0007669"/>
    <property type="project" value="UniProtKB-KW"/>
</dbReference>
<feature type="region of interest" description="Disordered" evidence="6">
    <location>
        <begin position="1968"/>
        <end position="2013"/>
    </location>
</feature>
<keyword evidence="9" id="KW-1185">Reference proteome</keyword>
<dbReference type="GO" id="GO:0006281">
    <property type="term" value="P:DNA repair"/>
    <property type="evidence" value="ECO:0007669"/>
    <property type="project" value="TreeGrafter"/>
</dbReference>
<accession>A0A553I4X4</accession>
<dbReference type="GO" id="GO:0008094">
    <property type="term" value="F:ATP-dependent activity, acting on DNA"/>
    <property type="evidence" value="ECO:0007669"/>
    <property type="project" value="TreeGrafter"/>
</dbReference>
<dbReference type="GO" id="GO:0032259">
    <property type="term" value="P:methylation"/>
    <property type="evidence" value="ECO:0007669"/>
    <property type="project" value="UniProtKB-KW"/>
</dbReference>
<feature type="compositionally biased region" description="Polar residues" evidence="6">
    <location>
        <begin position="1"/>
        <end position="21"/>
    </location>
</feature>
<dbReference type="Gene3D" id="3.40.50.300">
    <property type="entry name" value="P-loop containing nucleotide triphosphate hydrolases"/>
    <property type="match status" value="1"/>
</dbReference>
<dbReference type="InterPro" id="IPR050628">
    <property type="entry name" value="SNF2_RAD54_helicase_TF"/>
</dbReference>
<organism evidence="8 9">
    <name type="scientific">Xylaria flabelliformis</name>
    <dbReference type="NCBI Taxonomy" id="2512241"/>
    <lineage>
        <taxon>Eukaryota</taxon>
        <taxon>Fungi</taxon>
        <taxon>Dikarya</taxon>
        <taxon>Ascomycota</taxon>
        <taxon>Pezizomycotina</taxon>
        <taxon>Sordariomycetes</taxon>
        <taxon>Xylariomycetidae</taxon>
        <taxon>Xylariales</taxon>
        <taxon>Xylariaceae</taxon>
        <taxon>Xylaria</taxon>
    </lineage>
</organism>
<evidence type="ECO:0000256" key="6">
    <source>
        <dbReference type="SAM" id="MobiDB-lite"/>
    </source>
</evidence>
<name>A0A553I4X4_9PEZI</name>
<protein>
    <recommendedName>
        <fullName evidence="7">Helicase ATP-binding domain-containing protein</fullName>
    </recommendedName>
</protein>
<dbReference type="Gene3D" id="3.40.50.10810">
    <property type="entry name" value="Tandem AAA-ATPase domain"/>
    <property type="match status" value="1"/>
</dbReference>
<dbReference type="GO" id="GO:0008168">
    <property type="term" value="F:methyltransferase activity"/>
    <property type="evidence" value="ECO:0007669"/>
    <property type="project" value="UniProtKB-KW"/>
</dbReference>
<keyword evidence="1" id="KW-0489">Methyltransferase</keyword>
<dbReference type="STRING" id="2512241.A0A553I4X4"/>
<dbReference type="InterPro" id="IPR014001">
    <property type="entry name" value="Helicase_ATP-bd"/>
</dbReference>
<dbReference type="InterPro" id="IPR038718">
    <property type="entry name" value="SNF2-like_sf"/>
</dbReference>
<gene>
    <name evidence="8" type="ORF">FHL15_003937</name>
</gene>
<keyword evidence="5" id="KW-0067">ATP-binding</keyword>
<dbReference type="SUPFAM" id="SSF53335">
    <property type="entry name" value="S-adenosyl-L-methionine-dependent methyltransferases"/>
    <property type="match status" value="1"/>
</dbReference>
<dbReference type="PANTHER" id="PTHR45626:SF26">
    <property type="entry name" value="FAMILY HELICASE, PUTATIVE (AFU_ORTHOLOGUE AFUA_2G09120)-RELATED"/>
    <property type="match status" value="1"/>
</dbReference>
<feature type="domain" description="Helicase ATP-binding" evidence="7">
    <location>
        <begin position="1272"/>
        <end position="1671"/>
    </location>
</feature>
<feature type="compositionally biased region" description="Acidic residues" evidence="6">
    <location>
        <begin position="45"/>
        <end position="71"/>
    </location>
</feature>
<dbReference type="InterPro" id="IPR027417">
    <property type="entry name" value="P-loop_NTPase"/>
</dbReference>
<feature type="compositionally biased region" description="Basic and acidic residues" evidence="6">
    <location>
        <begin position="260"/>
        <end position="294"/>
    </location>
</feature>
<dbReference type="InterPro" id="IPR000330">
    <property type="entry name" value="SNF2_N"/>
</dbReference>
<evidence type="ECO:0000256" key="3">
    <source>
        <dbReference type="ARBA" id="ARBA00022741"/>
    </source>
</evidence>
<dbReference type="SUPFAM" id="SSF52540">
    <property type="entry name" value="P-loop containing nucleoside triphosphate hydrolases"/>
    <property type="match status" value="2"/>
</dbReference>
<evidence type="ECO:0000313" key="8">
    <source>
        <dbReference type="EMBL" id="TRX95245.1"/>
    </source>
</evidence>
<keyword evidence="2" id="KW-0808">Transferase</keyword>
<sequence>MAPQTRSSTARLSQAPSLQTSRADDNIKTKAISCQQPSEAPGEFDTSEPLEDYEDLEDLDSEDLEDLDPDGPDGTVAPGKSSHNNLRLDLQPITNVHQAFKDLLSKRVPQITAIAENGGFQLRVGTICSGTEAPIFALKLIKDISQLLPGVNGQIFMQFDHLFSVEIEPFKQAYISRNAPGSIVFRDVVDFTDPEATAAPTIMGDHREIPRNIDLLVAGTSCVDFSTLNTKKKKVMQTMATGANLVEEWKNSDQNPDNNKAAKKEPADNKPTKKKPVAEKSVKKKSDEETPSKPLREDFFHDFRQWLSSITPAEIQTTGDMIGESSITFLSTVCYTNRHRPKMVILENVTNAPWGSMCGLFLRAIDYAATHILLDTKDYYIPHTRKRGYVIALDRQVFGNSAEHVLVEWRAQLASLKRGASAPVQDWLLSSQDPLTIRARQDESEKAVSGGLNSGRDSQWERSKLRHARVRRQFKLGNGRPLTAWGRGGIEQPYDRIDRLIIKGQNDRALDCVDIYYLRCLHAESQLVTDPTKIKKTPAKPMQYDIRFKSQIFDLSQNIDRGQITHNFGVTGCLTPRGMNLITDQGRLVSGFEALNLQGLPLRDLDLSRETQDELRDLAGNAMTTTVVGAVLFSLFIAVDLHSSKANGRPLGPIITMEQTIVPYQPLYQPPFMKYALQEIFSTALEPFHNVQEVIDISKRCRRYCYCNGGAKYSTDELVRCQICNVTRCTSCAGNPSHRFGSPLSVKNPIMNDTAPGEMMKYFPTALKNIISETIDRVSFHPGLQNAKLQRDFLLSLRTTTFYYTQVLLSENVTICYTAKDDNCSFQLQAVVSDRWVTWYLFLDPWSPCGKLLSESLSLSAAQMLRPFGRLRVDSRALGFLPIQDAWEFWVFTEIPFNINITKTRPDSIEIEGIPEGIHLAKIPAETLAELRSIVGIYHHHPECDAAEDSLHANIQGPKRYLFKDTTRIGLTQDDCYVISDECKHLEKYEFRDFCVKFLPEWTPQAAETRATVSIKGYWAKAVANTRQIRASPESSLAHYMRHVGFRSIPSHTQLQSNAVDQRICTLASVCVDSNMLADTYITLLKYKQNGSDDWAVVSRSDYSALFDLLASVNVNLDGIETEITMDTRNLCYPSLPKVHWMEKNTGGASGTIREPYRLSSEMRVYEERLQRCCEPFQVAVNITDSKNKQGWKTVTANYEVNVDFLVQGALHHFPKPKDSSGGVFEVKTRVQIEKGSLNIPNLRFEPFKKSLKRLLGYESPDGVELPKLFIRGHALTKQQEISLNWMLDRELKPPPFTEREIEECRSDPLNLRILAVAERNISRSGGILADDVGYGKTVVSLALMAAQQSFDQKKSLQKRGNQEDTLALAASLVLVPRHLVNQWCDEAAKFLGWKGPDVLVIKSSRSLHGMLNRTESDGVVTPPPPKRPRTTKKSVILLDKLKAAKLIIVSTAVFDNKYYTWLGKYAGSLAHPLAIPRTRSTRDTTNPNVLGAFQDWYEDAVTYARKHVSGFDPAIFRLDRLEIIKQRQKRLQDSWANVLADHYDTSTRLGLETIRGDKTGKSVKGSEEEAIIHREYSNTARANHFTEEDFRANNLMHVLEAFSYARVIYDEFSYENFCVALFVKNAKAHAKWVLSATPPTSNVKAVCDIGELLSIHVARAVKLRPGLPLITEGPIVLRQNPTEKQLSYGKLYTDQSVYERVAQAHKFIRHFASANPFDEEGLGKIEVSEKACCSYMTRHQLLKYLDIQQDLRSSNLDISNLLKRHNIDSDIMTEFPSEGRLRAGLALAYAASVDCTDDDSDIDKIRSHRREKLKEAQKKLKDITGVAIWLVLRRSQEVVKKKNDSATSMVEDLAWHFGSILEADAEMFGGAEALEAVTDSTFTKEQFAACSEWFKNVNANERNSEGFFKDLFTLLNEQMKPSAWATYFRLSADRIASLQDSEVSDRIQELCGNEPGPLTPNQARQHLREPVASRRPQLQETKNGTKITKRKGRARPSDEDAEDSDSSKPNYPRFNVRIKIRGGDYTETESELTNIVLKLTEAKEDVLTRAKQVTTASNLLCKDEARECSACGYSGEEMRFLPECGHFICSRHPEVKICGQIKSEKFPNGSGCSALLPQRSIPVKQIDRCPMGTDEKLPKANPKSLTICRTIRDILDRSDDSILVFYQFDKQKQEIRHLLEHDRIAFDDRSGVETDTTAANRTPASQRVRILKLNSEEAAGSNFQDANHVLFVSTPVFGKQEEFEKYVKQAKGRAVRHGQLKPVKVYYFITVNTFEVDLLQLRKKSHVRIEKDDVACFAPWSGDTHHHGTDSEGDVNMTDAPDTSP</sequence>
<evidence type="ECO:0000259" key="7">
    <source>
        <dbReference type="SMART" id="SM00487"/>
    </source>
</evidence>
<dbReference type="InterPro" id="IPR001525">
    <property type="entry name" value="C5_MeTfrase"/>
</dbReference>
<keyword evidence="4" id="KW-0378">Hydrolase</keyword>
<dbReference type="OrthoDB" id="423221at2759"/>
<feature type="compositionally biased region" description="Polar residues" evidence="6">
    <location>
        <begin position="1977"/>
        <end position="1987"/>
    </location>
</feature>
<evidence type="ECO:0000256" key="2">
    <source>
        <dbReference type="ARBA" id="ARBA00022679"/>
    </source>
</evidence>
<dbReference type="EMBL" id="VFLP01000017">
    <property type="protein sequence ID" value="TRX95245.1"/>
    <property type="molecule type" value="Genomic_DNA"/>
</dbReference>
<comment type="caution">
    <text evidence="8">The sequence shown here is derived from an EMBL/GenBank/DDBJ whole genome shotgun (WGS) entry which is preliminary data.</text>
</comment>
<dbReference type="GO" id="GO:0005524">
    <property type="term" value="F:ATP binding"/>
    <property type="evidence" value="ECO:0007669"/>
    <property type="project" value="UniProtKB-KW"/>
</dbReference>
<evidence type="ECO:0000256" key="4">
    <source>
        <dbReference type="ARBA" id="ARBA00022801"/>
    </source>
</evidence>
<evidence type="ECO:0000256" key="5">
    <source>
        <dbReference type="ARBA" id="ARBA00022840"/>
    </source>
</evidence>
<evidence type="ECO:0000256" key="1">
    <source>
        <dbReference type="ARBA" id="ARBA00022603"/>
    </source>
</evidence>
<feature type="region of interest" description="Disordered" evidence="6">
    <location>
        <begin position="1"/>
        <end position="86"/>
    </location>
</feature>
<feature type="region of interest" description="Disordered" evidence="6">
    <location>
        <begin position="2301"/>
        <end position="2326"/>
    </location>
</feature>
<dbReference type="PANTHER" id="PTHR45626">
    <property type="entry name" value="TRANSCRIPTION TERMINATION FACTOR 2-RELATED"/>
    <property type="match status" value="1"/>
</dbReference>